<organism evidence="1 2">
    <name type="scientific">Terrimonas ginsenosidimutans</name>
    <dbReference type="NCBI Taxonomy" id="2908004"/>
    <lineage>
        <taxon>Bacteria</taxon>
        <taxon>Pseudomonadati</taxon>
        <taxon>Bacteroidota</taxon>
        <taxon>Chitinophagia</taxon>
        <taxon>Chitinophagales</taxon>
        <taxon>Chitinophagaceae</taxon>
        <taxon>Terrimonas</taxon>
    </lineage>
</organism>
<keyword evidence="2" id="KW-1185">Reference proteome</keyword>
<dbReference type="RefSeq" id="WP_237871280.1">
    <property type="nucleotide sequence ID" value="NZ_JAKLTR010000005.1"/>
</dbReference>
<evidence type="ECO:0000313" key="2">
    <source>
        <dbReference type="Proteomes" id="UP001165367"/>
    </source>
</evidence>
<dbReference type="PANTHER" id="PTHR35802">
    <property type="entry name" value="PROTEASE SYNTHASE AND SPORULATION PROTEIN PAI 2"/>
    <property type="match status" value="1"/>
</dbReference>
<dbReference type="InterPro" id="IPR007396">
    <property type="entry name" value="TR_PAI2-type"/>
</dbReference>
<reference evidence="1" key="1">
    <citation type="submission" date="2022-01" db="EMBL/GenBank/DDBJ databases">
        <authorList>
            <person name="Jo J.-H."/>
            <person name="Im W.-T."/>
        </authorList>
    </citation>
    <scope>NUCLEOTIDE SEQUENCE</scope>
    <source>
        <strain evidence="1">NA20</strain>
    </source>
</reference>
<dbReference type="Proteomes" id="UP001165367">
    <property type="component" value="Unassembled WGS sequence"/>
</dbReference>
<accession>A0ABS9KQS2</accession>
<dbReference type="PIRSF" id="PIRSF010372">
    <property type="entry name" value="PaiB"/>
    <property type="match status" value="1"/>
</dbReference>
<protein>
    <submittedName>
        <fullName evidence="1">FMN-binding negative transcriptional regulator</fullName>
    </submittedName>
</protein>
<dbReference type="EMBL" id="JAKLTR010000005">
    <property type="protein sequence ID" value="MCG2614656.1"/>
    <property type="molecule type" value="Genomic_DNA"/>
</dbReference>
<proteinExistence type="predicted"/>
<dbReference type="PANTHER" id="PTHR35802:SF1">
    <property type="entry name" value="PROTEASE SYNTHASE AND SPORULATION PROTEIN PAI 2"/>
    <property type="match status" value="1"/>
</dbReference>
<evidence type="ECO:0000313" key="1">
    <source>
        <dbReference type="EMBL" id="MCG2614656.1"/>
    </source>
</evidence>
<sequence>MHIPHSFRFEDQQEKIGFLKQHSFASMITNIDGIPSATLLPFAIDDTGGILTLRSHFSAANEQAKHIEESISLIIFNGPHAYISPAHYDKHESVPTWNYVTVHAFGKAKILHDDASKKNMLEQMISSYESSYQKQWNSLPAKFITGMMKGIVAFEIEVSRLEGQKKLSQNKTAEERSRIIASLSGTGHATEQELATYMHNLK</sequence>
<dbReference type="InterPro" id="IPR012349">
    <property type="entry name" value="Split_barrel_FMN-bd"/>
</dbReference>
<dbReference type="SUPFAM" id="SSF50475">
    <property type="entry name" value="FMN-binding split barrel"/>
    <property type="match status" value="1"/>
</dbReference>
<name>A0ABS9KQS2_9BACT</name>
<gene>
    <name evidence="1" type="ORF">LZZ85_10205</name>
</gene>
<comment type="caution">
    <text evidence="1">The sequence shown here is derived from an EMBL/GenBank/DDBJ whole genome shotgun (WGS) entry which is preliminary data.</text>
</comment>
<dbReference type="Pfam" id="PF04299">
    <property type="entry name" value="FMN_bind_2"/>
    <property type="match status" value="1"/>
</dbReference>
<dbReference type="Gene3D" id="2.30.110.10">
    <property type="entry name" value="Electron Transport, Fmn-binding Protein, Chain A"/>
    <property type="match status" value="1"/>
</dbReference>